<feature type="domain" description="Phosphoribosyltransferase" evidence="1">
    <location>
        <begin position="10"/>
        <end position="181"/>
    </location>
</feature>
<dbReference type="RefSeq" id="WP_226593454.1">
    <property type="nucleotide sequence ID" value="NZ_BLAY01000281.1"/>
</dbReference>
<reference evidence="2" key="1">
    <citation type="submission" date="2019-10" db="EMBL/GenBank/DDBJ databases">
        <title>Draft genome sequece of Microseira wollei NIES-4236.</title>
        <authorList>
            <person name="Yamaguchi H."/>
            <person name="Suzuki S."/>
            <person name="Kawachi M."/>
        </authorList>
    </citation>
    <scope>NUCLEOTIDE SEQUENCE</scope>
    <source>
        <strain evidence="2">NIES-4236</strain>
    </source>
</reference>
<gene>
    <name evidence="2" type="ORF">MiSe_88460</name>
</gene>
<proteinExistence type="predicted"/>
<protein>
    <submittedName>
        <fullName evidence="2">Phosphoribosyltransferase</fullName>
    </submittedName>
</protein>
<keyword evidence="3" id="KW-1185">Reference proteome</keyword>
<dbReference type="Gene3D" id="3.40.50.2020">
    <property type="match status" value="1"/>
</dbReference>
<dbReference type="Proteomes" id="UP001050975">
    <property type="component" value="Unassembled WGS sequence"/>
</dbReference>
<organism evidence="2 3">
    <name type="scientific">Microseira wollei NIES-4236</name>
    <dbReference type="NCBI Taxonomy" id="2530354"/>
    <lineage>
        <taxon>Bacteria</taxon>
        <taxon>Bacillati</taxon>
        <taxon>Cyanobacteriota</taxon>
        <taxon>Cyanophyceae</taxon>
        <taxon>Oscillatoriophycideae</taxon>
        <taxon>Aerosakkonematales</taxon>
        <taxon>Aerosakkonemataceae</taxon>
        <taxon>Microseira</taxon>
    </lineage>
</organism>
<dbReference type="CDD" id="cd06223">
    <property type="entry name" value="PRTases_typeI"/>
    <property type="match status" value="1"/>
</dbReference>
<evidence type="ECO:0000313" key="3">
    <source>
        <dbReference type="Proteomes" id="UP001050975"/>
    </source>
</evidence>
<comment type="caution">
    <text evidence="2">The sequence shown here is derived from an EMBL/GenBank/DDBJ whole genome shotgun (WGS) entry which is preliminary data.</text>
</comment>
<dbReference type="InterPro" id="IPR000836">
    <property type="entry name" value="PRTase_dom"/>
</dbReference>
<dbReference type="InterPro" id="IPR029057">
    <property type="entry name" value="PRTase-like"/>
</dbReference>
<keyword evidence="2" id="KW-0808">Transferase</keyword>
<name>A0AAV3XTI9_9CYAN</name>
<sequence length="217" mass="23907">MRRFRNRTEAGQQLAKKLSAYANRTDVLVLGLPRGGVPVAYEVAVALNLPLDICLVRKLGAPGNKELAMGAIGMGGVMVLNHDVVESLQVSTQAIARVVALEEKELERRDRAYRGERPFPDLQGLSIVLVDDGIATGATLRAAIATLRQQQPARIIVAVPVAPLSTYNELKAEVDEVVSLVTPERFYSISVWYDQFDQTTDEEVRHLLLERPSVISY</sequence>
<dbReference type="GO" id="GO:0016757">
    <property type="term" value="F:glycosyltransferase activity"/>
    <property type="evidence" value="ECO:0007669"/>
    <property type="project" value="UniProtKB-KW"/>
</dbReference>
<keyword evidence="2" id="KW-0328">Glycosyltransferase</keyword>
<dbReference type="EMBL" id="BLAY01000281">
    <property type="protein sequence ID" value="GET44020.1"/>
    <property type="molecule type" value="Genomic_DNA"/>
</dbReference>
<evidence type="ECO:0000259" key="1">
    <source>
        <dbReference type="Pfam" id="PF00156"/>
    </source>
</evidence>
<accession>A0AAV3XTI9</accession>
<dbReference type="SUPFAM" id="SSF53271">
    <property type="entry name" value="PRTase-like"/>
    <property type="match status" value="1"/>
</dbReference>
<dbReference type="Gene3D" id="3.30.1310.20">
    <property type="entry name" value="PRTase-like"/>
    <property type="match status" value="1"/>
</dbReference>
<dbReference type="AlphaFoldDB" id="A0AAV3XTI9"/>
<evidence type="ECO:0000313" key="2">
    <source>
        <dbReference type="EMBL" id="GET44020.1"/>
    </source>
</evidence>
<dbReference type="Pfam" id="PF00156">
    <property type="entry name" value="Pribosyltran"/>
    <property type="match status" value="1"/>
</dbReference>